<gene>
    <name evidence="1" type="ORF">CR201_G0038817</name>
</gene>
<reference evidence="1" key="1">
    <citation type="submission" date="2017-12" db="EMBL/GenBank/DDBJ databases">
        <title>High-resolution comparative analysis of great ape genomes.</title>
        <authorList>
            <person name="Pollen A."/>
            <person name="Hastie A."/>
            <person name="Hormozdiari F."/>
            <person name="Dougherty M."/>
            <person name="Liu R."/>
            <person name="Chaisson M."/>
            <person name="Hoppe E."/>
            <person name="Hill C."/>
            <person name="Pang A."/>
            <person name="Hillier L."/>
            <person name="Baker C."/>
            <person name="Armstrong J."/>
            <person name="Shendure J."/>
            <person name="Paten B."/>
            <person name="Wilson R."/>
            <person name="Chao H."/>
            <person name="Schneider V."/>
            <person name="Ventura M."/>
            <person name="Kronenberg Z."/>
            <person name="Murali S."/>
            <person name="Gordon D."/>
            <person name="Cantsilieris S."/>
            <person name="Munson K."/>
            <person name="Nelson B."/>
            <person name="Raja A."/>
            <person name="Underwood J."/>
            <person name="Diekhans M."/>
            <person name="Fiddes I."/>
            <person name="Haussler D."/>
            <person name="Eichler E."/>
        </authorList>
    </citation>
    <scope>NUCLEOTIDE SEQUENCE [LARGE SCALE GENOMIC DNA]</scope>
    <source>
        <strain evidence="1">Susie</strain>
    </source>
</reference>
<organism evidence="1">
    <name type="scientific">Pongo abelii</name>
    <name type="common">Sumatran orangutan</name>
    <name type="synonym">Pongo pygmaeus abelii</name>
    <dbReference type="NCBI Taxonomy" id="9601"/>
    <lineage>
        <taxon>Eukaryota</taxon>
        <taxon>Metazoa</taxon>
        <taxon>Chordata</taxon>
        <taxon>Craniata</taxon>
        <taxon>Vertebrata</taxon>
        <taxon>Euteleostomi</taxon>
        <taxon>Mammalia</taxon>
        <taxon>Eutheria</taxon>
        <taxon>Euarchontoglires</taxon>
        <taxon>Primates</taxon>
        <taxon>Haplorrhini</taxon>
        <taxon>Catarrhini</taxon>
        <taxon>Hominidae</taxon>
        <taxon>Pongo</taxon>
    </lineage>
</organism>
<comment type="caution">
    <text evidence="1">The sequence shown here is derived from an EMBL/GenBank/DDBJ whole genome shotgun (WGS) entry which is preliminary data.</text>
</comment>
<sequence length="40" mass="4358">MRASAPSPQPPSCRRVRSAFPLTRFCLLSSSLAHQGNRSS</sequence>
<protein>
    <submittedName>
        <fullName evidence="1">FAM3D isoform 4</fullName>
    </submittedName>
</protein>
<accession>A0A2J8T1F8</accession>
<dbReference type="AlphaFoldDB" id="A0A2J8T1F8"/>
<evidence type="ECO:0000313" key="1">
    <source>
        <dbReference type="EMBL" id="PNJ26862.1"/>
    </source>
</evidence>
<name>A0A2J8T1F8_PONAB</name>
<feature type="non-terminal residue" evidence="1">
    <location>
        <position position="40"/>
    </location>
</feature>
<proteinExistence type="predicted"/>
<dbReference type="EMBL" id="NDHI03003532">
    <property type="protein sequence ID" value="PNJ26862.1"/>
    <property type="molecule type" value="Genomic_DNA"/>
</dbReference>